<dbReference type="VEuPathDB" id="FungiDB:PYU1_G007236"/>
<dbReference type="HOGENOM" id="CLU_2872594_0_0_1"/>
<dbReference type="AlphaFoldDB" id="K3WQK9"/>
<sequence length="64" mass="7301">MRSVVFAYLAALSIGYWFMASPVLENTRNVYNLPSSSALLCIDCRVCSPVRDKSRRNGQIFRQE</sequence>
<feature type="chain" id="PRO_5013152978" evidence="1">
    <location>
        <begin position="16"/>
        <end position="64"/>
    </location>
</feature>
<accession>K3WQK9</accession>
<dbReference type="EMBL" id="GL376629">
    <property type="status" value="NOT_ANNOTATED_CDS"/>
    <property type="molecule type" value="Genomic_DNA"/>
</dbReference>
<evidence type="ECO:0000313" key="2">
    <source>
        <dbReference type="EnsemblProtists" id="PYU1_T007251"/>
    </source>
</evidence>
<keyword evidence="3" id="KW-1185">Reference proteome</keyword>
<evidence type="ECO:0000256" key="1">
    <source>
        <dbReference type="SAM" id="SignalP"/>
    </source>
</evidence>
<dbReference type="EnsemblProtists" id="PYU1_T007251">
    <property type="protein sequence ID" value="PYU1_T007251"/>
    <property type="gene ID" value="PYU1_G007236"/>
</dbReference>
<proteinExistence type="predicted"/>
<dbReference type="InParanoid" id="K3WQK9"/>
<keyword evidence="1" id="KW-0732">Signal</keyword>
<evidence type="ECO:0000313" key="3">
    <source>
        <dbReference type="Proteomes" id="UP000019132"/>
    </source>
</evidence>
<reference evidence="3" key="1">
    <citation type="journal article" date="2010" name="Genome Biol.">
        <title>Genome sequence of the necrotrophic plant pathogen Pythium ultimum reveals original pathogenicity mechanisms and effector repertoire.</title>
        <authorList>
            <person name="Levesque C.A."/>
            <person name="Brouwer H."/>
            <person name="Cano L."/>
            <person name="Hamilton J.P."/>
            <person name="Holt C."/>
            <person name="Huitema E."/>
            <person name="Raffaele S."/>
            <person name="Robideau G.P."/>
            <person name="Thines M."/>
            <person name="Win J."/>
            <person name="Zerillo M.M."/>
            <person name="Beakes G.W."/>
            <person name="Boore J.L."/>
            <person name="Busam D."/>
            <person name="Dumas B."/>
            <person name="Ferriera S."/>
            <person name="Fuerstenberg S.I."/>
            <person name="Gachon C.M."/>
            <person name="Gaulin E."/>
            <person name="Govers F."/>
            <person name="Grenville-Briggs L."/>
            <person name="Horner N."/>
            <person name="Hostetler J."/>
            <person name="Jiang R.H."/>
            <person name="Johnson J."/>
            <person name="Krajaejun T."/>
            <person name="Lin H."/>
            <person name="Meijer H.J."/>
            <person name="Moore B."/>
            <person name="Morris P."/>
            <person name="Phuntmart V."/>
            <person name="Puiu D."/>
            <person name="Shetty J."/>
            <person name="Stajich J.E."/>
            <person name="Tripathy S."/>
            <person name="Wawra S."/>
            <person name="van West P."/>
            <person name="Whitty B.R."/>
            <person name="Coutinho P.M."/>
            <person name="Henrissat B."/>
            <person name="Martin F."/>
            <person name="Thomas P.D."/>
            <person name="Tyler B.M."/>
            <person name="De Vries R.P."/>
            <person name="Kamoun S."/>
            <person name="Yandell M."/>
            <person name="Tisserat N."/>
            <person name="Buell C.R."/>
        </authorList>
    </citation>
    <scope>NUCLEOTIDE SEQUENCE</scope>
    <source>
        <strain evidence="3">DAOM:BR144</strain>
    </source>
</reference>
<organism evidence="2 3">
    <name type="scientific">Globisporangium ultimum (strain ATCC 200006 / CBS 805.95 / DAOM BR144)</name>
    <name type="common">Pythium ultimum</name>
    <dbReference type="NCBI Taxonomy" id="431595"/>
    <lineage>
        <taxon>Eukaryota</taxon>
        <taxon>Sar</taxon>
        <taxon>Stramenopiles</taxon>
        <taxon>Oomycota</taxon>
        <taxon>Peronosporomycetes</taxon>
        <taxon>Pythiales</taxon>
        <taxon>Pythiaceae</taxon>
        <taxon>Globisporangium</taxon>
    </lineage>
</organism>
<reference evidence="2" key="3">
    <citation type="submission" date="2015-02" db="UniProtKB">
        <authorList>
            <consortium name="EnsemblProtists"/>
        </authorList>
    </citation>
    <scope>IDENTIFICATION</scope>
    <source>
        <strain evidence="2">DAOM BR144</strain>
    </source>
</reference>
<protein>
    <submittedName>
        <fullName evidence="2">Uncharacterized protein</fullName>
    </submittedName>
</protein>
<dbReference type="Proteomes" id="UP000019132">
    <property type="component" value="Unassembled WGS sequence"/>
</dbReference>
<feature type="signal peptide" evidence="1">
    <location>
        <begin position="1"/>
        <end position="15"/>
    </location>
</feature>
<name>K3WQK9_GLOUD</name>
<reference evidence="3" key="2">
    <citation type="submission" date="2010-04" db="EMBL/GenBank/DDBJ databases">
        <authorList>
            <person name="Buell R."/>
            <person name="Hamilton J."/>
            <person name="Hostetler J."/>
        </authorList>
    </citation>
    <scope>NUCLEOTIDE SEQUENCE [LARGE SCALE GENOMIC DNA]</scope>
    <source>
        <strain evidence="3">DAOM:BR144</strain>
    </source>
</reference>